<proteinExistence type="predicted"/>
<comment type="caution">
    <text evidence="1">The sequence shown here is derived from an EMBL/GenBank/DDBJ whole genome shotgun (WGS) entry which is preliminary data.</text>
</comment>
<dbReference type="RefSeq" id="WP_204202835.1">
    <property type="nucleotide sequence ID" value="NZ_JAFELM010000022.1"/>
</dbReference>
<evidence type="ECO:0000313" key="2">
    <source>
        <dbReference type="Proteomes" id="UP001518925"/>
    </source>
</evidence>
<name>A0ABS2DG61_9BACI</name>
<evidence type="ECO:0000313" key="1">
    <source>
        <dbReference type="EMBL" id="MBM6617462.1"/>
    </source>
</evidence>
<organism evidence="1 2">
    <name type="scientific">Bacillus suaedaesalsae</name>
    <dbReference type="NCBI Taxonomy" id="2810349"/>
    <lineage>
        <taxon>Bacteria</taxon>
        <taxon>Bacillati</taxon>
        <taxon>Bacillota</taxon>
        <taxon>Bacilli</taxon>
        <taxon>Bacillales</taxon>
        <taxon>Bacillaceae</taxon>
        <taxon>Bacillus</taxon>
    </lineage>
</organism>
<keyword evidence="2" id="KW-1185">Reference proteome</keyword>
<sequence length="49" mass="5798">MSKEKKDTFSFYYDEAGEKEIMDQITNAYQSGYDYTVTGEHDPQHEEIK</sequence>
<gene>
    <name evidence="1" type="ORF">JR050_07200</name>
</gene>
<accession>A0ABS2DG61</accession>
<protein>
    <submittedName>
        <fullName evidence="1">Uncharacterized protein</fullName>
    </submittedName>
</protein>
<reference evidence="1 2" key="1">
    <citation type="submission" date="2021-02" db="EMBL/GenBank/DDBJ databases">
        <title>Bacillus sp. RD4P76, an endophyte from a halophyte.</title>
        <authorList>
            <person name="Sun J.-Q."/>
        </authorList>
    </citation>
    <scope>NUCLEOTIDE SEQUENCE [LARGE SCALE GENOMIC DNA]</scope>
    <source>
        <strain evidence="1 2">RD4P76</strain>
    </source>
</reference>
<dbReference type="EMBL" id="JAFELM010000022">
    <property type="protein sequence ID" value="MBM6617462.1"/>
    <property type="molecule type" value="Genomic_DNA"/>
</dbReference>
<dbReference type="Proteomes" id="UP001518925">
    <property type="component" value="Unassembled WGS sequence"/>
</dbReference>